<name>A0A0F9F153_9ZZZZ</name>
<dbReference type="GO" id="GO:0008299">
    <property type="term" value="P:isoprenoid biosynthetic process"/>
    <property type="evidence" value="ECO:0007669"/>
    <property type="project" value="InterPro"/>
</dbReference>
<organism evidence="3">
    <name type="scientific">marine sediment metagenome</name>
    <dbReference type="NCBI Taxonomy" id="412755"/>
    <lineage>
        <taxon>unclassified sequences</taxon>
        <taxon>metagenomes</taxon>
        <taxon>ecological metagenomes</taxon>
    </lineage>
</organism>
<keyword evidence="2" id="KW-0460">Magnesium</keyword>
<dbReference type="CDD" id="cd00685">
    <property type="entry name" value="Trans_IPPS_HT"/>
    <property type="match status" value="1"/>
</dbReference>
<accession>A0A0F9F153</accession>
<dbReference type="GO" id="GO:0004659">
    <property type="term" value="F:prenyltransferase activity"/>
    <property type="evidence" value="ECO:0007669"/>
    <property type="project" value="InterPro"/>
</dbReference>
<comment type="caution">
    <text evidence="3">The sequence shown here is derived from an EMBL/GenBank/DDBJ whole genome shotgun (WGS) entry which is preliminary data.</text>
</comment>
<dbReference type="PANTHER" id="PTHR12001">
    <property type="entry name" value="GERANYLGERANYL PYROPHOSPHATE SYNTHASE"/>
    <property type="match status" value="1"/>
</dbReference>
<evidence type="ECO:0008006" key="4">
    <source>
        <dbReference type="Google" id="ProtNLM"/>
    </source>
</evidence>
<dbReference type="AlphaFoldDB" id="A0A0F9F153"/>
<dbReference type="SFLD" id="SFLDS00005">
    <property type="entry name" value="Isoprenoid_Synthase_Type_I"/>
    <property type="match status" value="1"/>
</dbReference>
<dbReference type="Gene3D" id="1.10.600.10">
    <property type="entry name" value="Farnesyl Diphosphate Synthase"/>
    <property type="match status" value="1"/>
</dbReference>
<dbReference type="GO" id="GO:0046872">
    <property type="term" value="F:metal ion binding"/>
    <property type="evidence" value="ECO:0007669"/>
    <property type="project" value="UniProtKB-KW"/>
</dbReference>
<keyword evidence="1" id="KW-0479">Metal-binding</keyword>
<dbReference type="InterPro" id="IPR000092">
    <property type="entry name" value="Polyprenyl_synt"/>
</dbReference>
<dbReference type="InterPro" id="IPR033749">
    <property type="entry name" value="Polyprenyl_synt_CS"/>
</dbReference>
<dbReference type="EMBL" id="LAZR01034634">
    <property type="protein sequence ID" value="KKL44777.1"/>
    <property type="molecule type" value="Genomic_DNA"/>
</dbReference>
<dbReference type="PROSITE" id="PS00444">
    <property type="entry name" value="POLYPRENYL_SYNTHASE_2"/>
    <property type="match status" value="1"/>
</dbReference>
<dbReference type="Pfam" id="PF00348">
    <property type="entry name" value="polyprenyl_synt"/>
    <property type="match status" value="1"/>
</dbReference>
<reference evidence="3" key="1">
    <citation type="journal article" date="2015" name="Nature">
        <title>Complex archaea that bridge the gap between prokaryotes and eukaryotes.</title>
        <authorList>
            <person name="Spang A."/>
            <person name="Saw J.H."/>
            <person name="Jorgensen S.L."/>
            <person name="Zaremba-Niedzwiedzka K."/>
            <person name="Martijn J."/>
            <person name="Lind A.E."/>
            <person name="van Eijk R."/>
            <person name="Schleper C."/>
            <person name="Guy L."/>
            <person name="Ettema T.J."/>
        </authorList>
    </citation>
    <scope>NUCLEOTIDE SEQUENCE</scope>
</reference>
<proteinExistence type="predicted"/>
<gene>
    <name evidence="3" type="ORF">LCGC14_2362290</name>
</gene>
<evidence type="ECO:0000256" key="2">
    <source>
        <dbReference type="ARBA" id="ARBA00022842"/>
    </source>
</evidence>
<protein>
    <recommendedName>
        <fullName evidence="4">Polyprenyl synthetase</fullName>
    </recommendedName>
</protein>
<evidence type="ECO:0000256" key="1">
    <source>
        <dbReference type="ARBA" id="ARBA00022723"/>
    </source>
</evidence>
<dbReference type="SUPFAM" id="SSF48576">
    <property type="entry name" value="Terpenoid synthases"/>
    <property type="match status" value="1"/>
</dbReference>
<dbReference type="PANTHER" id="PTHR12001:SF86">
    <property type="entry name" value="GERANYLGERANYL DIPHOSPHATE SYNTHASE"/>
    <property type="match status" value="1"/>
</dbReference>
<dbReference type="InterPro" id="IPR008949">
    <property type="entry name" value="Isoprenoid_synthase_dom_sf"/>
</dbReference>
<sequence>MNPGDKLRSQVEQELHAILSEGSTPLLELDSMYRYHMGFCDREGEPVDLPKGKYMRPVLCLAMCAALGGNPEQAIPAAASLELGHRCSLVFDDIQDKGSERNGRPTVWTIWGADQAINAGLILSSFARVALLRLKQRRVPTLTILGTWAVLERATIDLCRGQSMDLSFMDGRSVGVAEYMDMVRGKTATFFGAACEVAALIASRDERTVLLARDFGQKMGVAFQIRDDYLGVWGDEAEVGKTANDLVEKKRSLPVILAGEMAPGYPGVDRYTVERWLKSEDRRPEEAAVIRAFMERIGVPAKLAEMEKGYLGEATQILDQLELQPGWAERLRSLLDRVVERNL</sequence>
<evidence type="ECO:0000313" key="3">
    <source>
        <dbReference type="EMBL" id="KKL44777.1"/>
    </source>
</evidence>